<accession>N6T6V9</accession>
<dbReference type="EMBL" id="KB741165">
    <property type="protein sequence ID" value="ENN73428.1"/>
    <property type="molecule type" value="Genomic_DNA"/>
</dbReference>
<dbReference type="GO" id="GO:0052689">
    <property type="term" value="F:carboxylic ester hydrolase activity"/>
    <property type="evidence" value="ECO:0007669"/>
    <property type="project" value="UniProtKB-KW"/>
</dbReference>
<dbReference type="PANTHER" id="PTHR43142:SF1">
    <property type="entry name" value="CARBOXYLIC ESTER HYDROLASE"/>
    <property type="match status" value="1"/>
</dbReference>
<dbReference type="PANTHER" id="PTHR43142">
    <property type="entry name" value="CARBOXYLIC ESTER HYDROLASE"/>
    <property type="match status" value="1"/>
</dbReference>
<dbReference type="InterPro" id="IPR029058">
    <property type="entry name" value="AB_hydrolase_fold"/>
</dbReference>
<gene>
    <name evidence="5" type="ORF">YQE_09990</name>
</gene>
<reference evidence="5" key="1">
    <citation type="journal article" date="2013" name="Genome Biol.">
        <title>Draft genome of the mountain pine beetle, Dendroctonus ponderosae Hopkins, a major forest pest.</title>
        <authorList>
            <person name="Keeling C.I."/>
            <person name="Yuen M.M."/>
            <person name="Liao N.Y."/>
            <person name="Docking T.R."/>
            <person name="Chan S.K."/>
            <person name="Taylor G.A."/>
            <person name="Palmquist D.L."/>
            <person name="Jackman S.D."/>
            <person name="Nguyen A."/>
            <person name="Li M."/>
            <person name="Henderson H."/>
            <person name="Janes J.K."/>
            <person name="Zhao Y."/>
            <person name="Pandoh P."/>
            <person name="Moore R."/>
            <person name="Sperling F.A."/>
            <person name="Huber D.P."/>
            <person name="Birol I."/>
            <person name="Jones S.J."/>
            <person name="Bohlmann J."/>
        </authorList>
    </citation>
    <scope>NUCLEOTIDE SEQUENCE</scope>
</reference>
<evidence type="ECO:0000313" key="5">
    <source>
        <dbReference type="EMBL" id="ENN73428.1"/>
    </source>
</evidence>
<dbReference type="OMA" id="WISATIP"/>
<feature type="non-terminal residue" evidence="5">
    <location>
        <position position="1"/>
    </location>
</feature>
<evidence type="ECO:0000256" key="4">
    <source>
        <dbReference type="ARBA" id="ARBA00023180"/>
    </source>
</evidence>
<evidence type="ECO:0000256" key="3">
    <source>
        <dbReference type="ARBA" id="ARBA00022801"/>
    </source>
</evidence>
<dbReference type="SUPFAM" id="SSF53474">
    <property type="entry name" value="alpha/beta-Hydrolases"/>
    <property type="match status" value="1"/>
</dbReference>
<sequence length="549" mass="62020">MVAIVKVLQGALEGTQGKDYDGNDVYKFLGIPYAKPPVGELRFREPQQPDSWVGVREAVEDGSACFHKNDFIQQYEGSEDCLYLNVFTRELPQDGSYKLKPVMVWIHGGGFTGGSNSSQVYGPDFLLMEDVVLVSINYRFGLLGNTERNWLNFFHMICFLRLKDPAFNISGNMGFKDQVQALRWVRANIQQFNGDPENVTLFGESAGSASVHFHVLSPMSRDLFHKAILQSGAALNCWADECDHSVVQIAKFHDPSISTEKEALNVLKNLTVQELYELQVIFCKSIAHGAQRPIGLVIEPQAKKNAFLNKRPIDIITTGEYNKVPMIFGYNNKEGEFCGILFNYRRHLTGGVEKVLPEYFIPHNVNLRSNSTLRWTYIEKLQNLYLNGPDKDDNAVMIISDAWFISGIVGSVKNHSQTSPYPVYLYKLSLDTELNFVKKACQLTEIAGCSHGDDLGYFFKTPFTPQIAPSSIEDASLRRLVRLWANFARSGNPTPDASEFGLSWKPAMTRQLNTLHISKELTIEVNPEGKRMDLWRQLYHQSNATAKYL</sequence>
<dbReference type="Gene3D" id="3.40.50.1820">
    <property type="entry name" value="alpha/beta hydrolase"/>
    <property type="match status" value="1"/>
</dbReference>
<proteinExistence type="inferred from homology"/>
<dbReference type="AlphaFoldDB" id="N6T6V9"/>
<dbReference type="OrthoDB" id="19653at2759"/>
<dbReference type="ESTHER" id="denpd-j3jx34">
    <property type="family name" value="Carb_B_Arthropoda"/>
</dbReference>
<protein>
    <submittedName>
        <fullName evidence="5">Uncharacterized protein</fullName>
    </submittedName>
</protein>
<keyword evidence="2" id="KW-0719">Serine esterase</keyword>
<dbReference type="InterPro" id="IPR002018">
    <property type="entry name" value="CarbesteraseB"/>
</dbReference>
<dbReference type="HOGENOM" id="CLU_006586_13_2_1"/>
<organism evidence="5">
    <name type="scientific">Dendroctonus ponderosae</name>
    <name type="common">Mountain pine beetle</name>
    <dbReference type="NCBI Taxonomy" id="77166"/>
    <lineage>
        <taxon>Eukaryota</taxon>
        <taxon>Metazoa</taxon>
        <taxon>Ecdysozoa</taxon>
        <taxon>Arthropoda</taxon>
        <taxon>Hexapoda</taxon>
        <taxon>Insecta</taxon>
        <taxon>Pterygota</taxon>
        <taxon>Neoptera</taxon>
        <taxon>Endopterygota</taxon>
        <taxon>Coleoptera</taxon>
        <taxon>Polyphaga</taxon>
        <taxon>Cucujiformia</taxon>
        <taxon>Curculionidae</taxon>
        <taxon>Scolytinae</taxon>
        <taxon>Dendroctonus</taxon>
    </lineage>
</organism>
<dbReference type="Pfam" id="PF00135">
    <property type="entry name" value="COesterase"/>
    <property type="match status" value="1"/>
</dbReference>
<keyword evidence="4" id="KW-0325">Glycoprotein</keyword>
<comment type="similarity">
    <text evidence="1">Belongs to the type-B carboxylesterase/lipase family.</text>
</comment>
<keyword evidence="3" id="KW-0378">Hydrolase</keyword>
<dbReference type="PROSITE" id="PS00941">
    <property type="entry name" value="CARBOXYLESTERASE_B_2"/>
    <property type="match status" value="1"/>
</dbReference>
<name>N6T6V9_DENPD</name>
<dbReference type="InterPro" id="IPR019819">
    <property type="entry name" value="Carboxylesterase_B_CS"/>
</dbReference>
<evidence type="ECO:0000256" key="1">
    <source>
        <dbReference type="ARBA" id="ARBA00005964"/>
    </source>
</evidence>
<evidence type="ECO:0000256" key="2">
    <source>
        <dbReference type="ARBA" id="ARBA00022487"/>
    </source>
</evidence>